<dbReference type="InterPro" id="IPR000672">
    <property type="entry name" value="THF_DH/CycHdrlase"/>
</dbReference>
<protein>
    <recommendedName>
        <fullName evidence="11">Bifunctional protein FolD</fullName>
    </recommendedName>
    <domain>
        <recommendedName>
            <fullName evidence="11">Methylenetetrahydrofolate dehydrogenase</fullName>
            <ecNumber evidence="11">1.5.1.5</ecNumber>
        </recommendedName>
    </domain>
    <domain>
        <recommendedName>
            <fullName evidence="11">Methenyltetrahydrofolate cyclohydrolase</fullName>
            <ecNumber evidence="11">3.5.4.9</ecNumber>
        </recommendedName>
    </domain>
</protein>
<accession>A0A369LSL4</accession>
<dbReference type="Proteomes" id="UP000253975">
    <property type="component" value="Unassembled WGS sequence"/>
</dbReference>
<name>A0A369LSL4_9ACTN</name>
<proteinExistence type="inferred from homology"/>
<evidence type="ECO:0000259" key="12">
    <source>
        <dbReference type="Pfam" id="PF00763"/>
    </source>
</evidence>
<keyword evidence="9 11" id="KW-0486">Methionine biosynthesis</keyword>
<evidence type="ECO:0000256" key="8">
    <source>
        <dbReference type="ARBA" id="ARBA00023102"/>
    </source>
</evidence>
<keyword evidence="10 11" id="KW-0511">Multifunctional enzyme</keyword>
<dbReference type="GO" id="GO:0005829">
    <property type="term" value="C:cytosol"/>
    <property type="evidence" value="ECO:0007669"/>
    <property type="project" value="TreeGrafter"/>
</dbReference>
<dbReference type="InterPro" id="IPR036291">
    <property type="entry name" value="NAD(P)-bd_dom_sf"/>
</dbReference>
<dbReference type="SUPFAM" id="SSF51735">
    <property type="entry name" value="NAD(P)-binding Rossmann-fold domains"/>
    <property type="match status" value="1"/>
</dbReference>
<evidence type="ECO:0000256" key="11">
    <source>
        <dbReference type="HAMAP-Rule" id="MF_01576"/>
    </source>
</evidence>
<comment type="pathway">
    <text evidence="1 11">One-carbon metabolism; tetrahydrofolate interconversion.</text>
</comment>
<feature type="domain" description="Tetrahydrofolate dehydrogenase/cyclohydrolase catalytic" evidence="12">
    <location>
        <begin position="6"/>
        <end position="119"/>
    </location>
</feature>
<dbReference type="InterPro" id="IPR046346">
    <property type="entry name" value="Aminoacid_DH-like_N_sf"/>
</dbReference>
<dbReference type="Pfam" id="PF02882">
    <property type="entry name" value="THF_DHG_CYH_C"/>
    <property type="match status" value="1"/>
</dbReference>
<evidence type="ECO:0000259" key="13">
    <source>
        <dbReference type="Pfam" id="PF02882"/>
    </source>
</evidence>
<sequence length="289" mass="30476">MAKLLLGKPVIDSLREELKGRIAALEERGVKPGLAIVRVGARPDDLAYERTALKRAAGLGIRARTITLPENASQEELMDVIAWVNSDSSIHGCLMFRPLPEQFDEEAVCDALDPAKDVDGIGRGSMAAVFTGRGPGYAPCTAAACIEMLDAYDIPIAGKRVVVVGRSLVVGKPVSVLLLDRHATVTTCHSRTGDLPAIVRKGDVVILATGRAKAYGRDFFHPGQTVLDVGINVDEAGNLCGDADFDAIEPIVDAITPVPRGIGGVTTSMLMKHVVEAAEGTVTPSCQTA</sequence>
<evidence type="ECO:0000256" key="3">
    <source>
        <dbReference type="ARBA" id="ARBA00022605"/>
    </source>
</evidence>
<organism evidence="14 15">
    <name type="scientific">Slackia isoflavoniconvertens</name>
    <dbReference type="NCBI Taxonomy" id="572010"/>
    <lineage>
        <taxon>Bacteria</taxon>
        <taxon>Bacillati</taxon>
        <taxon>Actinomycetota</taxon>
        <taxon>Coriobacteriia</taxon>
        <taxon>Eggerthellales</taxon>
        <taxon>Eggerthellaceae</taxon>
        <taxon>Slackia</taxon>
    </lineage>
</organism>
<keyword evidence="2 11" id="KW-0554">One-carbon metabolism</keyword>
<comment type="catalytic activity">
    <reaction evidence="11">
        <text>(6R)-5,10-methenyltetrahydrofolate + H2O = (6R)-10-formyltetrahydrofolate + H(+)</text>
        <dbReference type="Rhea" id="RHEA:23700"/>
        <dbReference type="ChEBI" id="CHEBI:15377"/>
        <dbReference type="ChEBI" id="CHEBI:15378"/>
        <dbReference type="ChEBI" id="CHEBI:57455"/>
        <dbReference type="ChEBI" id="CHEBI:195366"/>
        <dbReference type="EC" id="3.5.4.9"/>
    </reaction>
</comment>
<evidence type="ECO:0000256" key="6">
    <source>
        <dbReference type="ARBA" id="ARBA00022857"/>
    </source>
</evidence>
<comment type="subunit">
    <text evidence="11">Homodimer.</text>
</comment>
<gene>
    <name evidence="11" type="primary">folD</name>
    <name evidence="14" type="ORF">C1881_01145</name>
</gene>
<dbReference type="InterPro" id="IPR020630">
    <property type="entry name" value="THF_DH/CycHdrlase_cat_dom"/>
</dbReference>
<dbReference type="EC" id="3.5.4.9" evidence="11"/>
<dbReference type="RefSeq" id="WP_114614699.1">
    <property type="nucleotide sequence ID" value="NZ_PPTO01000001.1"/>
</dbReference>
<dbReference type="EC" id="1.5.1.5" evidence="11"/>
<dbReference type="GO" id="GO:0004477">
    <property type="term" value="F:methenyltetrahydrofolate cyclohydrolase activity"/>
    <property type="evidence" value="ECO:0007669"/>
    <property type="project" value="UniProtKB-UniRule"/>
</dbReference>
<evidence type="ECO:0000256" key="9">
    <source>
        <dbReference type="ARBA" id="ARBA00023167"/>
    </source>
</evidence>
<evidence type="ECO:0000256" key="4">
    <source>
        <dbReference type="ARBA" id="ARBA00022755"/>
    </source>
</evidence>
<evidence type="ECO:0000256" key="5">
    <source>
        <dbReference type="ARBA" id="ARBA00022801"/>
    </source>
</evidence>
<comment type="caution">
    <text evidence="11">Lacks conserved residue(s) required for the propagation of feature annotation.</text>
</comment>
<comment type="similarity">
    <text evidence="11">Belongs to the tetrahydrofolate dehydrogenase/cyclohydrolase family.</text>
</comment>
<reference evidence="14 15" key="1">
    <citation type="journal article" date="2018" name="Elife">
        <title>Discovery and characterization of a prevalent human gut bacterial enzyme sufficient for the inactivation of a family of plant toxins.</title>
        <authorList>
            <person name="Koppel N."/>
            <person name="Bisanz J.E."/>
            <person name="Pandelia M.E."/>
            <person name="Turnbaugh P.J."/>
            <person name="Balskus E.P."/>
        </authorList>
    </citation>
    <scope>NUCLEOTIDE SEQUENCE [LARGE SCALE GENOMIC DNA]</scope>
    <source>
        <strain evidence="14 15">OB21 GAM31</strain>
    </source>
</reference>
<dbReference type="UniPathway" id="UPA00193"/>
<keyword evidence="6 11" id="KW-0521">NADP</keyword>
<dbReference type="EMBL" id="PPTO01000001">
    <property type="protein sequence ID" value="RDB61155.1"/>
    <property type="molecule type" value="Genomic_DNA"/>
</dbReference>
<dbReference type="SUPFAM" id="SSF53223">
    <property type="entry name" value="Aminoacid dehydrogenase-like, N-terminal domain"/>
    <property type="match status" value="1"/>
</dbReference>
<evidence type="ECO:0000256" key="2">
    <source>
        <dbReference type="ARBA" id="ARBA00022563"/>
    </source>
</evidence>
<evidence type="ECO:0000313" key="14">
    <source>
        <dbReference type="EMBL" id="RDB61155.1"/>
    </source>
</evidence>
<comment type="catalytic activity">
    <reaction evidence="11">
        <text>(6R)-5,10-methylene-5,6,7,8-tetrahydrofolate + NADP(+) = (6R)-5,10-methenyltetrahydrofolate + NADPH</text>
        <dbReference type="Rhea" id="RHEA:22812"/>
        <dbReference type="ChEBI" id="CHEBI:15636"/>
        <dbReference type="ChEBI" id="CHEBI:57455"/>
        <dbReference type="ChEBI" id="CHEBI:57783"/>
        <dbReference type="ChEBI" id="CHEBI:58349"/>
        <dbReference type="EC" id="1.5.1.5"/>
    </reaction>
</comment>
<keyword evidence="5 11" id="KW-0378">Hydrolase</keyword>
<evidence type="ECO:0000256" key="1">
    <source>
        <dbReference type="ARBA" id="ARBA00004777"/>
    </source>
</evidence>
<dbReference type="GO" id="GO:0009086">
    <property type="term" value="P:methionine biosynthetic process"/>
    <property type="evidence" value="ECO:0007669"/>
    <property type="project" value="UniProtKB-KW"/>
</dbReference>
<dbReference type="GO" id="GO:0035999">
    <property type="term" value="P:tetrahydrofolate interconversion"/>
    <property type="evidence" value="ECO:0007669"/>
    <property type="project" value="UniProtKB-UniRule"/>
</dbReference>
<comment type="caution">
    <text evidence="14">The sequence shown here is derived from an EMBL/GenBank/DDBJ whole genome shotgun (WGS) entry which is preliminary data.</text>
</comment>
<dbReference type="PANTHER" id="PTHR48099">
    <property type="entry name" value="C-1-TETRAHYDROFOLATE SYNTHASE, CYTOPLASMIC-RELATED"/>
    <property type="match status" value="1"/>
</dbReference>
<keyword evidence="3 11" id="KW-0028">Amino-acid biosynthesis</keyword>
<dbReference type="GO" id="GO:0006164">
    <property type="term" value="P:purine nucleotide biosynthetic process"/>
    <property type="evidence" value="ECO:0007669"/>
    <property type="project" value="UniProtKB-KW"/>
</dbReference>
<dbReference type="PANTHER" id="PTHR48099:SF5">
    <property type="entry name" value="C-1-TETRAHYDROFOLATE SYNTHASE, CYTOPLASMIC"/>
    <property type="match status" value="1"/>
</dbReference>
<comment type="function">
    <text evidence="11">Catalyzes the oxidation of 5,10-methylenetetrahydrofolate to 5,10-methenyltetrahydrofolate and then the hydrolysis of 5,10-methenyltetrahydrofolate to 10-formyltetrahydrofolate.</text>
</comment>
<dbReference type="HAMAP" id="MF_01576">
    <property type="entry name" value="THF_DHG_CYH"/>
    <property type="match status" value="1"/>
</dbReference>
<evidence type="ECO:0000313" key="15">
    <source>
        <dbReference type="Proteomes" id="UP000253975"/>
    </source>
</evidence>
<feature type="domain" description="Tetrahydrofolate dehydrogenase/cyclohydrolase NAD(P)-binding" evidence="13">
    <location>
        <begin position="139"/>
        <end position="279"/>
    </location>
</feature>
<evidence type="ECO:0000256" key="10">
    <source>
        <dbReference type="ARBA" id="ARBA00023268"/>
    </source>
</evidence>
<dbReference type="Pfam" id="PF00763">
    <property type="entry name" value="THF_DHG_CYH"/>
    <property type="match status" value="1"/>
</dbReference>
<keyword evidence="8 11" id="KW-0368">Histidine biosynthesis</keyword>
<feature type="binding site" evidence="11">
    <location>
        <begin position="165"/>
        <end position="167"/>
    </location>
    <ligand>
        <name>NADP(+)</name>
        <dbReference type="ChEBI" id="CHEBI:58349"/>
    </ligand>
</feature>
<dbReference type="GO" id="GO:0004488">
    <property type="term" value="F:methylenetetrahydrofolate dehydrogenase (NADP+) activity"/>
    <property type="evidence" value="ECO:0007669"/>
    <property type="project" value="UniProtKB-UniRule"/>
</dbReference>
<dbReference type="CDD" id="cd01080">
    <property type="entry name" value="NAD_bind_m-THF_DH_Cyclohyd"/>
    <property type="match status" value="1"/>
</dbReference>
<dbReference type="PRINTS" id="PR00085">
    <property type="entry name" value="THFDHDRGNASE"/>
</dbReference>
<evidence type="ECO:0000256" key="7">
    <source>
        <dbReference type="ARBA" id="ARBA00023002"/>
    </source>
</evidence>
<keyword evidence="4 11" id="KW-0658">Purine biosynthesis</keyword>
<dbReference type="InterPro" id="IPR020631">
    <property type="entry name" value="THF_DH/CycHdrlase_NAD-bd_dom"/>
</dbReference>
<dbReference type="Gene3D" id="3.40.50.10860">
    <property type="entry name" value="Leucine Dehydrogenase, chain A, domain 1"/>
    <property type="match status" value="1"/>
</dbReference>
<feature type="binding site" evidence="11">
    <location>
        <position position="231"/>
    </location>
    <ligand>
        <name>NADP(+)</name>
        <dbReference type="ChEBI" id="CHEBI:58349"/>
    </ligand>
</feature>
<keyword evidence="7 11" id="KW-0560">Oxidoreductase</keyword>
<dbReference type="GO" id="GO:0000105">
    <property type="term" value="P:L-histidine biosynthetic process"/>
    <property type="evidence" value="ECO:0007669"/>
    <property type="project" value="UniProtKB-KW"/>
</dbReference>
<dbReference type="Gene3D" id="3.40.50.720">
    <property type="entry name" value="NAD(P)-binding Rossmann-like Domain"/>
    <property type="match status" value="1"/>
</dbReference>
<dbReference type="AlphaFoldDB" id="A0A369LSL4"/>